<dbReference type="PANTHER" id="PTHR40111:SF1">
    <property type="entry name" value="CEPHALOSPORIN-C DEACETYLASE"/>
    <property type="match status" value="1"/>
</dbReference>
<reference evidence="2" key="1">
    <citation type="submission" date="2018-05" db="EMBL/GenBank/DDBJ databases">
        <authorList>
            <person name="Lanie J.A."/>
            <person name="Ng W.-L."/>
            <person name="Kazmierczak K.M."/>
            <person name="Andrzejewski T.M."/>
            <person name="Davidsen T.M."/>
            <person name="Wayne K.J."/>
            <person name="Tettelin H."/>
            <person name="Glass J.I."/>
            <person name="Rusch D."/>
            <person name="Podicherti R."/>
            <person name="Tsui H.-C.T."/>
            <person name="Winkler M.E."/>
        </authorList>
    </citation>
    <scope>NUCLEOTIDE SEQUENCE</scope>
</reference>
<dbReference type="InterPro" id="IPR039069">
    <property type="entry name" value="CE7"/>
</dbReference>
<dbReference type="Pfam" id="PF05448">
    <property type="entry name" value="AXE1"/>
    <property type="match status" value="1"/>
</dbReference>
<proteinExistence type="predicted"/>
<dbReference type="GO" id="GO:0052689">
    <property type="term" value="F:carboxylic ester hydrolase activity"/>
    <property type="evidence" value="ECO:0007669"/>
    <property type="project" value="TreeGrafter"/>
</dbReference>
<gene>
    <name evidence="2" type="ORF">METZ01_LOCUS491433</name>
</gene>
<name>A0A383D2U4_9ZZZZ</name>
<evidence type="ECO:0000313" key="2">
    <source>
        <dbReference type="EMBL" id="SVE38579.1"/>
    </source>
</evidence>
<dbReference type="AlphaFoldDB" id="A0A383D2U4"/>
<feature type="non-terminal residue" evidence="2">
    <location>
        <position position="1"/>
    </location>
</feature>
<dbReference type="GO" id="GO:0005976">
    <property type="term" value="P:polysaccharide metabolic process"/>
    <property type="evidence" value="ECO:0007669"/>
    <property type="project" value="TreeGrafter"/>
</dbReference>
<organism evidence="2">
    <name type="scientific">marine metagenome</name>
    <dbReference type="NCBI Taxonomy" id="408172"/>
    <lineage>
        <taxon>unclassified sequences</taxon>
        <taxon>metagenomes</taxon>
        <taxon>ecological metagenomes</taxon>
    </lineage>
</organism>
<accession>A0A383D2U4</accession>
<dbReference type="SUPFAM" id="SSF53474">
    <property type="entry name" value="alpha/beta-Hydrolases"/>
    <property type="match status" value="1"/>
</dbReference>
<sequence>PAVLRLPGYGQAMKPVGDQENLIVFSFNPRGHGNSQDDVPGTPQDYWVRGLDDRDTYFYRGAYLDCIRAVSFLCSLNNVDQERIAVWGASQGGGFAFATAALDNRVDLCVADIPFLCNWTNYFKLTQWDEMDKWLDQKQHRSWSSALKTMSYFDTMNLCERVTCPTIMSIGLQDQICPPTTSFAAFNRIRGTKTHVIYPTSGHGLGREHRQHTWRQIKKLFFMTTSEKQ</sequence>
<dbReference type="InterPro" id="IPR029058">
    <property type="entry name" value="AB_hydrolase_fold"/>
</dbReference>
<protein>
    <recommendedName>
        <fullName evidence="1">Acetyl xylan esterase domain-containing protein</fullName>
    </recommendedName>
</protein>
<dbReference type="Gene3D" id="3.40.50.1820">
    <property type="entry name" value="alpha/beta hydrolase"/>
    <property type="match status" value="1"/>
</dbReference>
<dbReference type="PANTHER" id="PTHR40111">
    <property type="entry name" value="CEPHALOSPORIN-C DEACETYLASE"/>
    <property type="match status" value="1"/>
</dbReference>
<feature type="domain" description="Acetyl xylan esterase" evidence="1">
    <location>
        <begin position="22"/>
        <end position="212"/>
    </location>
</feature>
<dbReference type="InterPro" id="IPR008391">
    <property type="entry name" value="AXE1_dom"/>
</dbReference>
<evidence type="ECO:0000259" key="1">
    <source>
        <dbReference type="Pfam" id="PF05448"/>
    </source>
</evidence>
<dbReference type="EMBL" id="UINC01213689">
    <property type="protein sequence ID" value="SVE38579.1"/>
    <property type="molecule type" value="Genomic_DNA"/>
</dbReference>